<comment type="caution">
    <text evidence="2">The sequence shown here is derived from an EMBL/GenBank/DDBJ whole genome shotgun (WGS) entry which is preliminary data.</text>
</comment>
<accession>A0A397TKZ4</accession>
<protein>
    <submittedName>
        <fullName evidence="2">Uncharacterized protein</fullName>
    </submittedName>
</protein>
<sequence length="77" mass="8414">MHKKKVVKKSIPKKSSAESEMFCESSGNKQSTLCHDSTLIPKSISSKHISDIPVNANPTPSSVPHLAHLFDKAKKTD</sequence>
<evidence type="ECO:0000313" key="2">
    <source>
        <dbReference type="EMBL" id="RIA98592.1"/>
    </source>
</evidence>
<feature type="compositionally biased region" description="Basic residues" evidence="1">
    <location>
        <begin position="1"/>
        <end position="12"/>
    </location>
</feature>
<feature type="compositionally biased region" description="Polar residues" evidence="1">
    <location>
        <begin position="25"/>
        <end position="34"/>
    </location>
</feature>
<dbReference type="OrthoDB" id="2423674at2759"/>
<name>A0A397TKZ4_9GLOM</name>
<dbReference type="AlphaFoldDB" id="A0A397TKZ4"/>
<feature type="compositionally biased region" description="Basic and acidic residues" evidence="1">
    <location>
        <begin position="68"/>
        <end position="77"/>
    </location>
</feature>
<reference evidence="2 3" key="1">
    <citation type="submission" date="2018-06" db="EMBL/GenBank/DDBJ databases">
        <title>Comparative genomics reveals the genomic features of Rhizophagus irregularis, R. cerebriforme, R. diaphanum and Gigaspora rosea, and their symbiotic lifestyle signature.</title>
        <authorList>
            <person name="Morin E."/>
            <person name="San Clemente H."/>
            <person name="Chen E.C.H."/>
            <person name="De La Providencia I."/>
            <person name="Hainaut M."/>
            <person name="Kuo A."/>
            <person name="Kohler A."/>
            <person name="Murat C."/>
            <person name="Tang N."/>
            <person name="Roy S."/>
            <person name="Loubradou J."/>
            <person name="Henrissat B."/>
            <person name="Grigoriev I.V."/>
            <person name="Corradi N."/>
            <person name="Roux C."/>
            <person name="Martin F.M."/>
        </authorList>
    </citation>
    <scope>NUCLEOTIDE SEQUENCE [LARGE SCALE GENOMIC DNA]</scope>
    <source>
        <strain evidence="2 3">DAOM 227022</strain>
    </source>
</reference>
<evidence type="ECO:0000256" key="1">
    <source>
        <dbReference type="SAM" id="MobiDB-lite"/>
    </source>
</evidence>
<organism evidence="2 3">
    <name type="scientific">Glomus cerebriforme</name>
    <dbReference type="NCBI Taxonomy" id="658196"/>
    <lineage>
        <taxon>Eukaryota</taxon>
        <taxon>Fungi</taxon>
        <taxon>Fungi incertae sedis</taxon>
        <taxon>Mucoromycota</taxon>
        <taxon>Glomeromycotina</taxon>
        <taxon>Glomeromycetes</taxon>
        <taxon>Glomerales</taxon>
        <taxon>Glomeraceae</taxon>
        <taxon>Glomus</taxon>
    </lineage>
</organism>
<gene>
    <name evidence="2" type="ORF">C1645_812455</name>
</gene>
<feature type="region of interest" description="Disordered" evidence="1">
    <location>
        <begin position="1"/>
        <end position="34"/>
    </location>
</feature>
<keyword evidence="3" id="KW-1185">Reference proteome</keyword>
<feature type="region of interest" description="Disordered" evidence="1">
    <location>
        <begin position="49"/>
        <end position="77"/>
    </location>
</feature>
<proteinExistence type="predicted"/>
<dbReference type="EMBL" id="QKYT01000013">
    <property type="protein sequence ID" value="RIA98592.1"/>
    <property type="molecule type" value="Genomic_DNA"/>
</dbReference>
<evidence type="ECO:0000313" key="3">
    <source>
        <dbReference type="Proteomes" id="UP000265703"/>
    </source>
</evidence>
<dbReference type="Proteomes" id="UP000265703">
    <property type="component" value="Unassembled WGS sequence"/>
</dbReference>